<name>A0ABN8UBU4_9BACL</name>
<comment type="caution">
    <text evidence="1">The sequence shown here is derived from an EMBL/GenBank/DDBJ whole genome shotgun (WGS) entry which is preliminary data.</text>
</comment>
<keyword evidence="2" id="KW-1185">Reference proteome</keyword>
<dbReference type="EMBL" id="CALYLO010000012">
    <property type="protein sequence ID" value="CAH8248663.1"/>
    <property type="molecule type" value="Genomic_DNA"/>
</dbReference>
<dbReference type="Gene3D" id="3.10.129.130">
    <property type="match status" value="1"/>
</dbReference>
<sequence length="182" mass="20765">MRTTIKICGVQSVYLDYLREFDRFVSKDPTQNRKFVGILLEVNDFSYYAPLSSPKPKHELIPDTAPDVIKIDRGRLGIINLNNMIPVLPPVIIPIQIASEPDNRYRQLLTKQMLYVRKNEEAIKKKAKRLYQIVKSQKQPKLNARCCDFLLLEQMAMQFGAISPVAAEEAAPASSENDSNEK</sequence>
<dbReference type="Proteomes" id="UP001154322">
    <property type="component" value="Unassembled WGS sequence"/>
</dbReference>
<dbReference type="RefSeq" id="WP_213429590.1">
    <property type="nucleotide sequence ID" value="NZ_AP031286.1"/>
</dbReference>
<dbReference type="InterPro" id="IPR053735">
    <property type="entry name" value="Type_III_TA_endoRNase"/>
</dbReference>
<evidence type="ECO:0000313" key="1">
    <source>
        <dbReference type="EMBL" id="CAH8248663.1"/>
    </source>
</evidence>
<accession>A0ABN8UBU4</accession>
<organism evidence="1 2">
    <name type="scientific">Paenibacillus melissococcoides</name>
    <dbReference type="NCBI Taxonomy" id="2912268"/>
    <lineage>
        <taxon>Bacteria</taxon>
        <taxon>Bacillati</taxon>
        <taxon>Bacillota</taxon>
        <taxon>Bacilli</taxon>
        <taxon>Bacillales</taxon>
        <taxon>Paenibacillaceae</taxon>
        <taxon>Paenibacillus</taxon>
    </lineage>
</organism>
<dbReference type="Pfam" id="PF13958">
    <property type="entry name" value="ToxN_toxin"/>
    <property type="match status" value="1"/>
</dbReference>
<proteinExistence type="predicted"/>
<gene>
    <name evidence="1" type="ORF">WJ0W_005847</name>
</gene>
<dbReference type="InterPro" id="IPR025911">
    <property type="entry name" value="ToxN/AbiQ_toxin"/>
</dbReference>
<protein>
    <submittedName>
        <fullName evidence="1">Type III toxin-antitoxin system ToxN/AbiQ family toxin</fullName>
    </submittedName>
</protein>
<evidence type="ECO:0000313" key="2">
    <source>
        <dbReference type="Proteomes" id="UP001154322"/>
    </source>
</evidence>
<reference evidence="1" key="1">
    <citation type="submission" date="2022-06" db="EMBL/GenBank/DDBJ databases">
        <authorList>
            <person name="Dietemann V."/>
            <person name="Ory F."/>
            <person name="Dainat B."/>
            <person name="Oberhansli S."/>
        </authorList>
    </citation>
    <scope>NUCLEOTIDE SEQUENCE</scope>
    <source>
        <strain evidence="1">Ena-SAMPLE-TAB-26-04-2022-14:26:32:270-5432</strain>
    </source>
</reference>